<keyword evidence="3" id="KW-1185">Reference proteome</keyword>
<organism evidence="2 3">
    <name type="scientific">Drosophila willistoni</name>
    <name type="common">Fruit fly</name>
    <dbReference type="NCBI Taxonomy" id="7260"/>
    <lineage>
        <taxon>Eukaryota</taxon>
        <taxon>Metazoa</taxon>
        <taxon>Ecdysozoa</taxon>
        <taxon>Arthropoda</taxon>
        <taxon>Hexapoda</taxon>
        <taxon>Insecta</taxon>
        <taxon>Pterygota</taxon>
        <taxon>Neoptera</taxon>
        <taxon>Endopterygota</taxon>
        <taxon>Diptera</taxon>
        <taxon>Brachycera</taxon>
        <taxon>Muscomorpha</taxon>
        <taxon>Ephydroidea</taxon>
        <taxon>Drosophilidae</taxon>
        <taxon>Drosophila</taxon>
        <taxon>Sophophora</taxon>
    </lineage>
</organism>
<dbReference type="Proteomes" id="UP000007798">
    <property type="component" value="Unassembled WGS sequence"/>
</dbReference>
<proteinExistence type="predicted"/>
<dbReference type="EMBL" id="CH964095">
    <property type="protein sequence ID" value="KRF99002.1"/>
    <property type="molecule type" value="Genomic_DNA"/>
</dbReference>
<dbReference type="AlphaFoldDB" id="A0A0Q9WS03"/>
<feature type="region of interest" description="Disordered" evidence="1">
    <location>
        <begin position="1"/>
        <end position="38"/>
    </location>
</feature>
<gene>
    <name evidence="2" type="primary">Dwil\GK26904</name>
    <name evidence="2" type="ORF">Dwil_GK26904</name>
</gene>
<evidence type="ECO:0000256" key="1">
    <source>
        <dbReference type="SAM" id="MobiDB-lite"/>
    </source>
</evidence>
<accession>A0A0Q9WS03</accession>
<reference evidence="2 3" key="1">
    <citation type="journal article" date="2007" name="Nature">
        <title>Evolution of genes and genomes on the Drosophila phylogeny.</title>
        <authorList>
            <consortium name="Drosophila 12 Genomes Consortium"/>
            <person name="Clark A.G."/>
            <person name="Eisen M.B."/>
            <person name="Smith D.R."/>
            <person name="Bergman C.M."/>
            <person name="Oliver B."/>
            <person name="Markow T.A."/>
            <person name="Kaufman T.C."/>
            <person name="Kellis M."/>
            <person name="Gelbart W."/>
            <person name="Iyer V.N."/>
            <person name="Pollard D.A."/>
            <person name="Sackton T.B."/>
            <person name="Larracuente A.M."/>
            <person name="Singh N.D."/>
            <person name="Abad J.P."/>
            <person name="Abt D.N."/>
            <person name="Adryan B."/>
            <person name="Aguade M."/>
            <person name="Akashi H."/>
            <person name="Anderson W.W."/>
            <person name="Aquadro C.F."/>
            <person name="Ardell D.H."/>
            <person name="Arguello R."/>
            <person name="Artieri C.G."/>
            <person name="Barbash D.A."/>
            <person name="Barker D."/>
            <person name="Barsanti P."/>
            <person name="Batterham P."/>
            <person name="Batzoglou S."/>
            <person name="Begun D."/>
            <person name="Bhutkar A."/>
            <person name="Blanco E."/>
            <person name="Bosak S.A."/>
            <person name="Bradley R.K."/>
            <person name="Brand A.D."/>
            <person name="Brent M.R."/>
            <person name="Brooks A.N."/>
            <person name="Brown R.H."/>
            <person name="Butlin R.K."/>
            <person name="Caggese C."/>
            <person name="Calvi B.R."/>
            <person name="Bernardo de Carvalho A."/>
            <person name="Caspi A."/>
            <person name="Castrezana S."/>
            <person name="Celniker S.E."/>
            <person name="Chang J.L."/>
            <person name="Chapple C."/>
            <person name="Chatterji S."/>
            <person name="Chinwalla A."/>
            <person name="Civetta A."/>
            <person name="Clifton S.W."/>
            <person name="Comeron J.M."/>
            <person name="Costello J.C."/>
            <person name="Coyne J.A."/>
            <person name="Daub J."/>
            <person name="David R.G."/>
            <person name="Delcher A.L."/>
            <person name="Delehaunty K."/>
            <person name="Do C.B."/>
            <person name="Ebling H."/>
            <person name="Edwards K."/>
            <person name="Eickbush T."/>
            <person name="Evans J.D."/>
            <person name="Filipski A."/>
            <person name="Findeiss S."/>
            <person name="Freyhult E."/>
            <person name="Fulton L."/>
            <person name="Fulton R."/>
            <person name="Garcia A.C."/>
            <person name="Gardiner A."/>
            <person name="Garfield D.A."/>
            <person name="Garvin B.E."/>
            <person name="Gibson G."/>
            <person name="Gilbert D."/>
            <person name="Gnerre S."/>
            <person name="Godfrey J."/>
            <person name="Good R."/>
            <person name="Gotea V."/>
            <person name="Gravely B."/>
            <person name="Greenberg A.J."/>
            <person name="Griffiths-Jones S."/>
            <person name="Gross S."/>
            <person name="Guigo R."/>
            <person name="Gustafson E.A."/>
            <person name="Haerty W."/>
            <person name="Hahn M.W."/>
            <person name="Halligan D.L."/>
            <person name="Halpern A.L."/>
            <person name="Halter G.M."/>
            <person name="Han M.V."/>
            <person name="Heger A."/>
            <person name="Hillier L."/>
            <person name="Hinrichs A.S."/>
            <person name="Holmes I."/>
            <person name="Hoskins R.A."/>
            <person name="Hubisz M.J."/>
            <person name="Hultmark D."/>
            <person name="Huntley M.A."/>
            <person name="Jaffe D.B."/>
            <person name="Jagadeeshan S."/>
            <person name="Jeck W.R."/>
            <person name="Johnson J."/>
            <person name="Jones C.D."/>
            <person name="Jordan W.C."/>
            <person name="Karpen G.H."/>
            <person name="Kataoka E."/>
            <person name="Keightley P.D."/>
            <person name="Kheradpour P."/>
            <person name="Kirkness E.F."/>
            <person name="Koerich L.B."/>
            <person name="Kristiansen K."/>
            <person name="Kudrna D."/>
            <person name="Kulathinal R.J."/>
            <person name="Kumar S."/>
            <person name="Kwok R."/>
            <person name="Lander E."/>
            <person name="Langley C.H."/>
            <person name="Lapoint R."/>
            <person name="Lazzaro B.P."/>
            <person name="Lee S.J."/>
            <person name="Levesque L."/>
            <person name="Li R."/>
            <person name="Lin C.F."/>
            <person name="Lin M.F."/>
            <person name="Lindblad-Toh K."/>
            <person name="Llopart A."/>
            <person name="Long M."/>
            <person name="Low L."/>
            <person name="Lozovsky E."/>
            <person name="Lu J."/>
            <person name="Luo M."/>
            <person name="Machado C.A."/>
            <person name="Makalowski W."/>
            <person name="Marzo M."/>
            <person name="Matsuda M."/>
            <person name="Matzkin L."/>
            <person name="McAllister B."/>
            <person name="McBride C.S."/>
            <person name="McKernan B."/>
            <person name="McKernan K."/>
            <person name="Mendez-Lago M."/>
            <person name="Minx P."/>
            <person name="Mollenhauer M.U."/>
            <person name="Montooth K."/>
            <person name="Mount S.M."/>
            <person name="Mu X."/>
            <person name="Myers E."/>
            <person name="Negre B."/>
            <person name="Newfeld S."/>
            <person name="Nielsen R."/>
            <person name="Noor M.A."/>
            <person name="O'Grady P."/>
            <person name="Pachter L."/>
            <person name="Papaceit M."/>
            <person name="Parisi M.J."/>
            <person name="Parisi M."/>
            <person name="Parts L."/>
            <person name="Pedersen J.S."/>
            <person name="Pesole G."/>
            <person name="Phillippy A.M."/>
            <person name="Ponting C.P."/>
            <person name="Pop M."/>
            <person name="Porcelli D."/>
            <person name="Powell J.R."/>
            <person name="Prohaska S."/>
            <person name="Pruitt K."/>
            <person name="Puig M."/>
            <person name="Quesneville H."/>
            <person name="Ram K.R."/>
            <person name="Rand D."/>
            <person name="Rasmussen M.D."/>
            <person name="Reed L.K."/>
            <person name="Reenan R."/>
            <person name="Reily A."/>
            <person name="Remington K.A."/>
            <person name="Rieger T.T."/>
            <person name="Ritchie M.G."/>
            <person name="Robin C."/>
            <person name="Rogers Y.H."/>
            <person name="Rohde C."/>
            <person name="Rozas J."/>
            <person name="Rubenfield M.J."/>
            <person name="Ruiz A."/>
            <person name="Russo S."/>
            <person name="Salzberg S.L."/>
            <person name="Sanchez-Gracia A."/>
            <person name="Saranga D.J."/>
            <person name="Sato H."/>
            <person name="Schaeffer S.W."/>
            <person name="Schatz M.C."/>
            <person name="Schlenke T."/>
            <person name="Schwartz R."/>
            <person name="Segarra C."/>
            <person name="Singh R.S."/>
            <person name="Sirot L."/>
            <person name="Sirota M."/>
            <person name="Sisneros N.B."/>
            <person name="Smith C.D."/>
            <person name="Smith T.F."/>
            <person name="Spieth J."/>
            <person name="Stage D.E."/>
            <person name="Stark A."/>
            <person name="Stephan W."/>
            <person name="Strausberg R.L."/>
            <person name="Strempel S."/>
            <person name="Sturgill D."/>
            <person name="Sutton G."/>
            <person name="Sutton G.G."/>
            <person name="Tao W."/>
            <person name="Teichmann S."/>
            <person name="Tobari Y.N."/>
            <person name="Tomimura Y."/>
            <person name="Tsolas J.M."/>
            <person name="Valente V.L."/>
            <person name="Venter E."/>
            <person name="Venter J.C."/>
            <person name="Vicario S."/>
            <person name="Vieira F.G."/>
            <person name="Vilella A.J."/>
            <person name="Villasante A."/>
            <person name="Walenz B."/>
            <person name="Wang J."/>
            <person name="Wasserman M."/>
            <person name="Watts T."/>
            <person name="Wilson D."/>
            <person name="Wilson R.K."/>
            <person name="Wing R.A."/>
            <person name="Wolfner M.F."/>
            <person name="Wong A."/>
            <person name="Wong G.K."/>
            <person name="Wu C.I."/>
            <person name="Wu G."/>
            <person name="Yamamoto D."/>
            <person name="Yang H.P."/>
            <person name="Yang S.P."/>
            <person name="Yorke J.A."/>
            <person name="Yoshida K."/>
            <person name="Zdobnov E."/>
            <person name="Zhang P."/>
            <person name="Zhang Y."/>
            <person name="Zimin A.V."/>
            <person name="Baldwin J."/>
            <person name="Abdouelleil A."/>
            <person name="Abdulkadir J."/>
            <person name="Abebe A."/>
            <person name="Abera B."/>
            <person name="Abreu J."/>
            <person name="Acer S.C."/>
            <person name="Aftuck L."/>
            <person name="Alexander A."/>
            <person name="An P."/>
            <person name="Anderson E."/>
            <person name="Anderson S."/>
            <person name="Arachi H."/>
            <person name="Azer M."/>
            <person name="Bachantsang P."/>
            <person name="Barry A."/>
            <person name="Bayul T."/>
            <person name="Berlin A."/>
            <person name="Bessette D."/>
            <person name="Bloom T."/>
            <person name="Blye J."/>
            <person name="Boguslavskiy L."/>
            <person name="Bonnet C."/>
            <person name="Boukhgalter B."/>
            <person name="Bourzgui I."/>
            <person name="Brown A."/>
            <person name="Cahill P."/>
            <person name="Channer S."/>
            <person name="Cheshatsang Y."/>
            <person name="Chuda L."/>
            <person name="Citroen M."/>
            <person name="Collymore A."/>
            <person name="Cooke P."/>
            <person name="Costello M."/>
            <person name="D'Aco K."/>
            <person name="Daza R."/>
            <person name="De Haan G."/>
            <person name="DeGray S."/>
            <person name="DeMaso C."/>
            <person name="Dhargay N."/>
            <person name="Dooley K."/>
            <person name="Dooley E."/>
            <person name="Doricent M."/>
            <person name="Dorje P."/>
            <person name="Dorjee K."/>
            <person name="Dupes A."/>
            <person name="Elong R."/>
            <person name="Falk J."/>
            <person name="Farina A."/>
            <person name="Faro S."/>
            <person name="Ferguson D."/>
            <person name="Fisher S."/>
            <person name="Foley C.D."/>
            <person name="Franke A."/>
            <person name="Friedrich D."/>
            <person name="Gadbois L."/>
            <person name="Gearin G."/>
            <person name="Gearin C.R."/>
            <person name="Giannoukos G."/>
            <person name="Goode T."/>
            <person name="Graham J."/>
            <person name="Grandbois E."/>
            <person name="Grewal S."/>
            <person name="Gyaltsen K."/>
            <person name="Hafez N."/>
            <person name="Hagos B."/>
            <person name="Hall J."/>
            <person name="Henson C."/>
            <person name="Hollinger A."/>
            <person name="Honan T."/>
            <person name="Huard M.D."/>
            <person name="Hughes L."/>
            <person name="Hurhula B."/>
            <person name="Husby M.E."/>
            <person name="Kamat A."/>
            <person name="Kanga B."/>
            <person name="Kashin S."/>
            <person name="Khazanovich D."/>
            <person name="Kisner P."/>
            <person name="Lance K."/>
            <person name="Lara M."/>
            <person name="Lee W."/>
            <person name="Lennon N."/>
            <person name="Letendre F."/>
            <person name="LeVine R."/>
            <person name="Lipovsky A."/>
            <person name="Liu X."/>
            <person name="Liu J."/>
            <person name="Liu S."/>
            <person name="Lokyitsang T."/>
            <person name="Lokyitsang Y."/>
            <person name="Lubonja R."/>
            <person name="Lui A."/>
            <person name="MacDonald P."/>
            <person name="Magnisalis V."/>
            <person name="Maru K."/>
            <person name="Matthews C."/>
            <person name="McCusker W."/>
            <person name="McDonough S."/>
            <person name="Mehta T."/>
            <person name="Meldrim J."/>
            <person name="Meneus L."/>
            <person name="Mihai O."/>
            <person name="Mihalev A."/>
            <person name="Mihova T."/>
            <person name="Mittelman R."/>
            <person name="Mlenga V."/>
            <person name="Montmayeur A."/>
            <person name="Mulrain L."/>
            <person name="Navidi A."/>
            <person name="Naylor J."/>
            <person name="Negash T."/>
            <person name="Nguyen T."/>
            <person name="Nguyen N."/>
            <person name="Nicol R."/>
            <person name="Norbu C."/>
            <person name="Norbu N."/>
            <person name="Novod N."/>
            <person name="O'Neill B."/>
            <person name="Osman S."/>
            <person name="Markiewicz E."/>
            <person name="Oyono O.L."/>
            <person name="Patti C."/>
            <person name="Phunkhang P."/>
            <person name="Pierre F."/>
            <person name="Priest M."/>
            <person name="Raghuraman S."/>
            <person name="Rege F."/>
            <person name="Reyes R."/>
            <person name="Rise C."/>
            <person name="Rogov P."/>
            <person name="Ross K."/>
            <person name="Ryan E."/>
            <person name="Settipalli S."/>
            <person name="Shea T."/>
            <person name="Sherpa N."/>
            <person name="Shi L."/>
            <person name="Shih D."/>
            <person name="Sparrow T."/>
            <person name="Spaulding J."/>
            <person name="Stalker J."/>
            <person name="Stange-Thomann N."/>
            <person name="Stavropoulos S."/>
            <person name="Stone C."/>
            <person name="Strader C."/>
            <person name="Tesfaye S."/>
            <person name="Thomson T."/>
            <person name="Thoulutsang Y."/>
            <person name="Thoulutsang D."/>
            <person name="Topham K."/>
            <person name="Topping I."/>
            <person name="Tsamla T."/>
            <person name="Vassiliev H."/>
            <person name="Vo A."/>
            <person name="Wangchuk T."/>
            <person name="Wangdi T."/>
            <person name="Weiand M."/>
            <person name="Wilkinson J."/>
            <person name="Wilson A."/>
            <person name="Yadav S."/>
            <person name="Young G."/>
            <person name="Yu Q."/>
            <person name="Zembek L."/>
            <person name="Zhong D."/>
            <person name="Zimmer A."/>
            <person name="Zwirko Z."/>
            <person name="Jaffe D.B."/>
            <person name="Alvarez P."/>
            <person name="Brockman W."/>
            <person name="Butler J."/>
            <person name="Chin C."/>
            <person name="Gnerre S."/>
            <person name="Grabherr M."/>
            <person name="Kleber M."/>
            <person name="Mauceli E."/>
            <person name="MacCallum I."/>
        </authorList>
    </citation>
    <scope>NUCLEOTIDE SEQUENCE [LARGE SCALE GENOMIC DNA]</scope>
    <source>
        <strain evidence="3">Tucson 14030-0811.24</strain>
    </source>
</reference>
<dbReference type="InParanoid" id="A0A0Q9WS03"/>
<sequence length="65" mass="7639">MLRIPDDVSSTGRLAFTERANQMDNEDKDTHLTLNSHPRDDLFEDQKHVAMAPFFICDNEYRWSP</sequence>
<evidence type="ECO:0000313" key="3">
    <source>
        <dbReference type="Proteomes" id="UP000007798"/>
    </source>
</evidence>
<name>A0A0Q9WS03_DROWI</name>
<evidence type="ECO:0000313" key="2">
    <source>
        <dbReference type="EMBL" id="KRF99002.1"/>
    </source>
</evidence>
<protein>
    <submittedName>
        <fullName evidence="2">Uncharacterized protein</fullName>
    </submittedName>
</protein>